<proteinExistence type="predicted"/>
<sequence length="176" mass="19794">SDSDSSALSASNWRKTESLLRQVVKDRGDPQAQKLSQAFHSISVQKMLLEQEIQGLREALINERLRRKQGKALPLEALEEYHGGAVFWSPSKVKEARDWLQHQEAEEEQQRLRKVEATRLRDEGRQHGLKASIKDASKKRVAAQAQSGREASCAAAAPPPPQSQHGQEIKLPAKYR</sequence>
<dbReference type="EMBL" id="ML976292">
    <property type="protein sequence ID" value="KAF1935262.1"/>
    <property type="molecule type" value="Genomic_DNA"/>
</dbReference>
<keyword evidence="3" id="KW-1185">Reference proteome</keyword>
<gene>
    <name evidence="2" type="ORF">EJ02DRAFT_485874</name>
</gene>
<organism evidence="2 3">
    <name type="scientific">Clathrospora elynae</name>
    <dbReference type="NCBI Taxonomy" id="706981"/>
    <lineage>
        <taxon>Eukaryota</taxon>
        <taxon>Fungi</taxon>
        <taxon>Dikarya</taxon>
        <taxon>Ascomycota</taxon>
        <taxon>Pezizomycotina</taxon>
        <taxon>Dothideomycetes</taxon>
        <taxon>Pleosporomycetidae</taxon>
        <taxon>Pleosporales</taxon>
        <taxon>Diademaceae</taxon>
        <taxon>Clathrospora</taxon>
    </lineage>
</organism>
<reference evidence="2" key="1">
    <citation type="journal article" date="2020" name="Stud. Mycol.">
        <title>101 Dothideomycetes genomes: a test case for predicting lifestyles and emergence of pathogens.</title>
        <authorList>
            <person name="Haridas S."/>
            <person name="Albert R."/>
            <person name="Binder M."/>
            <person name="Bloem J."/>
            <person name="Labutti K."/>
            <person name="Salamov A."/>
            <person name="Andreopoulos B."/>
            <person name="Baker S."/>
            <person name="Barry K."/>
            <person name="Bills G."/>
            <person name="Bluhm B."/>
            <person name="Cannon C."/>
            <person name="Castanera R."/>
            <person name="Culley D."/>
            <person name="Daum C."/>
            <person name="Ezra D."/>
            <person name="Gonzalez J."/>
            <person name="Henrissat B."/>
            <person name="Kuo A."/>
            <person name="Liang C."/>
            <person name="Lipzen A."/>
            <person name="Lutzoni F."/>
            <person name="Magnuson J."/>
            <person name="Mondo S."/>
            <person name="Nolan M."/>
            <person name="Ohm R."/>
            <person name="Pangilinan J."/>
            <person name="Park H.-J."/>
            <person name="Ramirez L."/>
            <person name="Alfaro M."/>
            <person name="Sun H."/>
            <person name="Tritt A."/>
            <person name="Yoshinaga Y."/>
            <person name="Zwiers L.-H."/>
            <person name="Turgeon B."/>
            <person name="Goodwin S."/>
            <person name="Spatafora J."/>
            <person name="Crous P."/>
            <person name="Grigoriev I."/>
        </authorList>
    </citation>
    <scope>NUCLEOTIDE SEQUENCE</scope>
    <source>
        <strain evidence="2">CBS 161.51</strain>
    </source>
</reference>
<dbReference type="AlphaFoldDB" id="A0A6A5S562"/>
<protein>
    <submittedName>
        <fullName evidence="2">Uncharacterized protein</fullName>
    </submittedName>
</protein>
<accession>A0A6A5S562</accession>
<dbReference type="OrthoDB" id="3945463at2759"/>
<evidence type="ECO:0000313" key="3">
    <source>
        <dbReference type="Proteomes" id="UP000800038"/>
    </source>
</evidence>
<evidence type="ECO:0000256" key="1">
    <source>
        <dbReference type="SAM" id="MobiDB-lite"/>
    </source>
</evidence>
<feature type="non-terminal residue" evidence="2">
    <location>
        <position position="1"/>
    </location>
</feature>
<name>A0A6A5S562_9PLEO</name>
<evidence type="ECO:0000313" key="2">
    <source>
        <dbReference type="EMBL" id="KAF1935262.1"/>
    </source>
</evidence>
<dbReference type="Proteomes" id="UP000800038">
    <property type="component" value="Unassembled WGS sequence"/>
</dbReference>
<feature type="compositionally biased region" description="Basic and acidic residues" evidence="1">
    <location>
        <begin position="118"/>
        <end position="138"/>
    </location>
</feature>
<feature type="region of interest" description="Disordered" evidence="1">
    <location>
        <begin position="118"/>
        <end position="176"/>
    </location>
</feature>